<feature type="domain" description="CCR4-NOT transcription complex subunit 1 TTP binding" evidence="10">
    <location>
        <begin position="173"/>
        <end position="330"/>
    </location>
</feature>
<dbReference type="RefSeq" id="XP_064771435.1">
    <property type="nucleotide sequence ID" value="XM_064915149.1"/>
</dbReference>
<keyword evidence="3" id="KW-0805">Transcription regulation</keyword>
<proteinExistence type="predicted"/>
<comment type="caution">
    <text evidence="13">The sequence shown here is derived from an EMBL/GenBank/DDBJ whole genome shotgun (WGS) entry which is preliminary data.</text>
</comment>
<dbReference type="InterPro" id="IPR024557">
    <property type="entry name" value="CNOT1_dom_4"/>
</dbReference>
<dbReference type="InterPro" id="IPR032194">
    <property type="entry name" value="CNOT1_HEAT"/>
</dbReference>
<dbReference type="InterPro" id="IPR055454">
    <property type="entry name" value="CNOT1-like_NOT1_connector"/>
</dbReference>
<dbReference type="Gene3D" id="1.25.40.800">
    <property type="match status" value="1"/>
</dbReference>
<dbReference type="InterPro" id="IPR038535">
    <property type="entry name" value="CNOT1_TTP_bind_sf"/>
</dbReference>
<feature type="domain" description="CCR4-NOT transcription complex subunit 1 HEAT repeat" evidence="11">
    <location>
        <begin position="25"/>
        <end position="134"/>
    </location>
</feature>
<dbReference type="Pfam" id="PF25097">
    <property type="entry name" value="ARM_Cnot1"/>
    <property type="match status" value="1"/>
</dbReference>
<feature type="domain" description="CCR4-NOT transcription complex subunit 1 CAF1-binding" evidence="9">
    <location>
        <begin position="379"/>
        <end position="598"/>
    </location>
</feature>
<dbReference type="CDD" id="cd20710">
    <property type="entry name" value="NOT1_connector"/>
    <property type="match status" value="1"/>
</dbReference>
<feature type="domain" description="CCR4-Not complex component Not1 C-terminal" evidence="7">
    <location>
        <begin position="1328"/>
        <end position="1661"/>
    </location>
</feature>
<dbReference type="Gene3D" id="1.25.40.840">
    <property type="entry name" value="CCR4-NOT transcription complex subunit 1 TTP binding domain"/>
    <property type="match status" value="1"/>
</dbReference>
<evidence type="ECO:0000259" key="12">
    <source>
        <dbReference type="Pfam" id="PF25097"/>
    </source>
</evidence>
<organism evidence="13 14">
    <name type="scientific">Myxozyma melibiosi</name>
    <dbReference type="NCBI Taxonomy" id="54550"/>
    <lineage>
        <taxon>Eukaryota</taxon>
        <taxon>Fungi</taxon>
        <taxon>Dikarya</taxon>
        <taxon>Ascomycota</taxon>
        <taxon>Saccharomycotina</taxon>
        <taxon>Lipomycetes</taxon>
        <taxon>Lipomycetales</taxon>
        <taxon>Lipomycetaceae</taxon>
        <taxon>Myxozyma</taxon>
    </lineage>
</organism>
<protein>
    <submittedName>
        <fullName evidence="13">CCR4-Not complex component, Not1-domain-containing protein</fullName>
    </submittedName>
</protein>
<dbReference type="Gene3D" id="1.25.40.790">
    <property type="match status" value="1"/>
</dbReference>
<dbReference type="Proteomes" id="UP001498771">
    <property type="component" value="Unassembled WGS sequence"/>
</dbReference>
<dbReference type="GeneID" id="90040661"/>
<dbReference type="PANTHER" id="PTHR13162">
    <property type="entry name" value="CCR4-NOT TRANSCRIPTION COMPLEX"/>
    <property type="match status" value="1"/>
</dbReference>
<gene>
    <name evidence="13" type="ORF">BZA70DRAFT_49042</name>
</gene>
<keyword evidence="4" id="KW-0804">Transcription</keyword>
<evidence type="ECO:0000313" key="14">
    <source>
        <dbReference type="Proteomes" id="UP001498771"/>
    </source>
</evidence>
<dbReference type="Pfam" id="PF04054">
    <property type="entry name" value="Not1"/>
    <property type="match status" value="1"/>
</dbReference>
<evidence type="ECO:0000256" key="5">
    <source>
        <dbReference type="ARBA" id="ARBA00023242"/>
    </source>
</evidence>
<feature type="domain" description="CCR4-NOT transcription complex subunit 1-like NOT1 connector" evidence="12">
    <location>
        <begin position="1007"/>
        <end position="1172"/>
    </location>
</feature>
<dbReference type="EMBL" id="JBBJBU010000001">
    <property type="protein sequence ID" value="KAK7208402.1"/>
    <property type="molecule type" value="Genomic_DNA"/>
</dbReference>
<evidence type="ECO:0000256" key="3">
    <source>
        <dbReference type="ARBA" id="ARBA00023015"/>
    </source>
</evidence>
<dbReference type="InterPro" id="IPR032193">
    <property type="entry name" value="CNOT1_TTP_bind"/>
</dbReference>
<reference evidence="13 14" key="1">
    <citation type="submission" date="2024-03" db="EMBL/GenBank/DDBJ databases">
        <title>Genome-scale model development and genomic sequencing of the oleaginous clade Lipomyces.</title>
        <authorList>
            <consortium name="Lawrence Berkeley National Laboratory"/>
            <person name="Czajka J.J."/>
            <person name="Han Y."/>
            <person name="Kim J."/>
            <person name="Mondo S.J."/>
            <person name="Hofstad B.A."/>
            <person name="Robles A."/>
            <person name="Haridas S."/>
            <person name="Riley R."/>
            <person name="LaButti K."/>
            <person name="Pangilinan J."/>
            <person name="Andreopoulos W."/>
            <person name="Lipzen A."/>
            <person name="Yan J."/>
            <person name="Wang M."/>
            <person name="Ng V."/>
            <person name="Grigoriev I.V."/>
            <person name="Spatafora J.W."/>
            <person name="Magnuson J.K."/>
            <person name="Baker S.E."/>
            <person name="Pomraning K.R."/>
        </authorList>
    </citation>
    <scope>NUCLEOTIDE SEQUENCE [LARGE SCALE GENOMIC DNA]</scope>
    <source>
        <strain evidence="13 14">Phaff 52-87</strain>
    </source>
</reference>
<feature type="region of interest" description="Disordered" evidence="6">
    <location>
        <begin position="344"/>
        <end position="383"/>
    </location>
</feature>
<dbReference type="Pfam" id="PF16417">
    <property type="entry name" value="CNOT1_TTP_bind"/>
    <property type="match status" value="1"/>
</dbReference>
<evidence type="ECO:0000259" key="10">
    <source>
        <dbReference type="Pfam" id="PF16417"/>
    </source>
</evidence>
<dbReference type="InterPro" id="IPR007196">
    <property type="entry name" value="CCR4-Not_Not1_C"/>
</dbReference>
<feature type="compositionally biased region" description="Low complexity" evidence="6">
    <location>
        <begin position="928"/>
        <end position="937"/>
    </location>
</feature>
<dbReference type="Pfam" id="PF16415">
    <property type="entry name" value="CNOT1_CAF1_bind"/>
    <property type="match status" value="1"/>
</dbReference>
<dbReference type="Pfam" id="PF16418">
    <property type="entry name" value="CNOT1_HEAT"/>
    <property type="match status" value="1"/>
</dbReference>
<dbReference type="InterPro" id="IPR040398">
    <property type="entry name" value="Not1"/>
</dbReference>
<feature type="region of interest" description="Disordered" evidence="6">
    <location>
        <begin position="928"/>
        <end position="952"/>
    </location>
</feature>
<evidence type="ECO:0000256" key="4">
    <source>
        <dbReference type="ARBA" id="ARBA00023163"/>
    </source>
</evidence>
<name>A0ABR1FEX5_9ASCO</name>
<accession>A0ABR1FEX5</accession>
<sequence>MESLQKLIASLGPNIQQSIDDLAYDSKTLIAVANAAIESNLVDELTSFQPYFFTLDVFSHLARAGKYPLQKYLDQNLTNDSPAFVSAVLTFLDLKSSAEYSQQQQQQQQEEQIPEPADFLSLHVQVVHDLLHVLLSRTIPLEFVDKWEHVQAKCIQTYPRLINLGSGHDSAVLANSNETGFSAEVEKRMKYYYQRMYEQEMSISDVITLLQELKVSDDPNEQDAFSCMVHSLFDEYRFFPDYPLPALATTAVLFGSIIQFHLIEDLPLAVALRFVLEALKEPPDAKMFKFGLQALMQFQSRLDTFPHYCTLLLQIPSLEAVQPQLIAKLRALIMKDGNSLGGNGAIDQSIDNDAPPPPPPFRSLHLDSDSAGPSETASEDPNEDVQDKVLFIVNNLAPTNVEQKSRELKSVLEEKYYQWFATYLVDTRAKQEPNFHDLYMKMLDIVNDNHLNKQIISSTYASIIAILNSSDTAISAQERGRLKNLGCWLGYLTLARDKPIKHKNIAFKDLLIEAFDTNRLTVVLPFVCKVLEMVTKSRIFKPPSPWVMGILKVMAELYQFAELKLNLKFEIEVLCNSLGVELNSLEPSTILRERPLKTEAIDNAARPAGIDVNRDFDRLSLSGYNRVDGRLSVRPSDGINIGTPSLPTSYPQTSAGGALTTHPAMKKILQTAIEKSIRELITPVVERSDTIAQIATKELTTKDFALEGDEEKLRKAAHNMVHYLASSLALVTCKEPLRINIGTNLRALLVASGYPESSFSPEVLNATINEHLDAACAVIQKAAVDKAIADIDEVLAPAYAVRRRHRELRPNQPFIEQSASRYALQLPDPFRLKPPGLTRQQLMVYEDFGKFKLGGLGPDGLQVGEFGAAVDHAGAPLASQAYLLQQQQQTQNALLGQSQNLVQQQQQQSIGMAAHGQPQNRLMPVLQQQGSQQPGHQFDGQLHGPQTPTQPPVETVGGMGDISRMSATGKMSAIEQTLASMQTAIDAMIKTIKELPDGSYEKLPADSRVKAMVNSILSVANRSPLRDQIILRTSQLTVSVLFTVADSQLAREALGYLLARLCDLSAATSKEVVLWLILSEDERKFNVPVMITLMRLGLVHPQELDLNLAKQLTAHRLPAIEFIANLIHEALLGENPCALRTDFSLCLEAMEMLASEEQPEQIAIQLIQALENAALPALPGSDITEKEMMRYIFNEWVRLIQHPAQSEKLLNVFILQLAEKGILDDDKYLGVFFRNALEFCIDAYAKDLQLRMMNNAVSTKEGVISVDALAKLTVMLFKIHDEQGETRKIVYLRSILSVHALVFAQNHESQGEGFNGQPFFRLFSSIMCEFVEIGETMSEHKEEFYTLMAEIFKALQPVAFPGFTFAWMTLISHRMFMPKILQLEQKKGWKSFAELIELLLKFIGLHVVGSDLPESIRYIYKGTLRIVLVLLHDIPEFLVQYHYTLCNAVPICCVQLRNLILSAFPQSMALPDPFAQGFRIETLAECKQEPVLAVDPAEDLRTFGMLEFVNGYLRSKNASGISLKPLLEVLTTKSRTEIGLGFKTVSTNTQAMNALVLYVGQQAVAEMISKSSGEEAVVFDGKTNYVSFLTSLVLELGPEGRFFLLSAMANQLRYPNSHTFYFTSLIQHLYETAALGGQQQDIQEHIARVVLERLLCHRPHPVMGPPHCAGRMPIRCTAASAGAD</sequence>
<evidence type="ECO:0000259" key="7">
    <source>
        <dbReference type="Pfam" id="PF04054"/>
    </source>
</evidence>
<evidence type="ECO:0000313" key="13">
    <source>
        <dbReference type="EMBL" id="KAK7208402.1"/>
    </source>
</evidence>
<evidence type="ECO:0000259" key="11">
    <source>
        <dbReference type="Pfam" id="PF16418"/>
    </source>
</evidence>
<evidence type="ECO:0000259" key="9">
    <source>
        <dbReference type="Pfam" id="PF16415"/>
    </source>
</evidence>
<keyword evidence="5" id="KW-0539">Nucleus</keyword>
<evidence type="ECO:0000259" key="8">
    <source>
        <dbReference type="Pfam" id="PF12842"/>
    </source>
</evidence>
<keyword evidence="2" id="KW-0678">Repressor</keyword>
<evidence type="ECO:0000256" key="6">
    <source>
        <dbReference type="SAM" id="MobiDB-lite"/>
    </source>
</evidence>
<evidence type="ECO:0000256" key="2">
    <source>
        <dbReference type="ARBA" id="ARBA00022491"/>
    </source>
</evidence>
<feature type="domain" description="CCR4-NOT transcription complex subunit 1" evidence="8">
    <location>
        <begin position="663"/>
        <end position="806"/>
    </location>
</feature>
<evidence type="ECO:0000256" key="1">
    <source>
        <dbReference type="ARBA" id="ARBA00004123"/>
    </source>
</evidence>
<comment type="subcellular location">
    <subcellularLocation>
        <location evidence="1">Nucleus</location>
    </subcellularLocation>
</comment>
<dbReference type="Pfam" id="PF12842">
    <property type="entry name" value="DUF3819"/>
    <property type="match status" value="1"/>
</dbReference>
<keyword evidence="14" id="KW-1185">Reference proteome</keyword>
<dbReference type="InterPro" id="IPR032191">
    <property type="entry name" value="CNOT1_CAF1_bind"/>
</dbReference>
<dbReference type="Gene3D" id="1.25.40.180">
    <property type="match status" value="1"/>
</dbReference>
<dbReference type="PANTHER" id="PTHR13162:SF8">
    <property type="entry name" value="CCR4-NOT TRANSCRIPTION COMPLEX SUBUNIT 1"/>
    <property type="match status" value="1"/>
</dbReference>